<gene>
    <name evidence="8" type="ORF">PA905_41870</name>
</gene>
<sequence length="281" mass="32439">MKRSLSRNYKFQLITFTIIYIAGMTLSLKLQLIDPFALAVWPPAGIALALMLLFGVRVWPGIVISFILLNIILFPDEVDFTTSIMPPIGEILQTLFAVKCLDYFKFDRRLSRLSDVFKLIFWGAIISTQIKTILQISTICLFKEGMWNDFICVSPEGDWGNFINLFWNWWLGNVMGILNFTPLILLLYLDNQPPDRQILSESKLVRKRVKSFLLLGLIIIISYLIFFEKIDQHLANYPIEYLPLPFIIWATLKFDHRISITATFLVSMISILSNFYGGAHL</sequence>
<keyword evidence="8" id="KW-0808">Transferase</keyword>
<dbReference type="Proteomes" id="UP000299794">
    <property type="component" value="Unassembled WGS sequence"/>
</dbReference>
<feature type="transmembrane region" description="Helical" evidence="6">
    <location>
        <begin position="209"/>
        <end position="227"/>
    </location>
</feature>
<comment type="caution">
    <text evidence="8">The sequence shown here is derived from an EMBL/GenBank/DDBJ whole genome shotgun (WGS) entry which is preliminary data.</text>
</comment>
<comment type="subcellular location">
    <subcellularLocation>
        <location evidence="1">Cell membrane</location>
        <topology evidence="1">Multi-pass membrane protein</topology>
    </subcellularLocation>
</comment>
<reference evidence="9" key="1">
    <citation type="submission" date="2019-02" db="EMBL/GenBank/DDBJ databases">
        <title>Draft genome sequence of Planktothrix agardhii NIES-905.</title>
        <authorList>
            <person name="Yamaguchi H."/>
            <person name="Suzuki S."/>
            <person name="Kawachi M."/>
        </authorList>
    </citation>
    <scope>NUCLEOTIDE SEQUENCE [LARGE SCALE GENOMIC DNA]</scope>
    <source>
        <strain evidence="9">CCAP 1459/11A</strain>
    </source>
</reference>
<evidence type="ECO:0000256" key="4">
    <source>
        <dbReference type="ARBA" id="ARBA00022989"/>
    </source>
</evidence>
<feature type="transmembrane region" description="Helical" evidence="6">
    <location>
        <begin position="258"/>
        <end position="277"/>
    </location>
</feature>
<keyword evidence="8" id="KW-0418">Kinase</keyword>
<organism evidence="8 9">
    <name type="scientific">Planktothrix agardhii CCAP 1459/11A</name>
    <dbReference type="NCBI Taxonomy" id="282420"/>
    <lineage>
        <taxon>Bacteria</taxon>
        <taxon>Bacillati</taxon>
        <taxon>Cyanobacteriota</taxon>
        <taxon>Cyanophyceae</taxon>
        <taxon>Oscillatoriophycideae</taxon>
        <taxon>Oscillatoriales</taxon>
        <taxon>Microcoleaceae</taxon>
        <taxon>Planktothrix</taxon>
    </lineage>
</organism>
<protein>
    <submittedName>
        <fullName evidence="8">Two-component sensor histidine kinase</fullName>
    </submittedName>
</protein>
<dbReference type="Pfam" id="PF05231">
    <property type="entry name" value="MASE1"/>
    <property type="match status" value="1"/>
</dbReference>
<feature type="transmembrane region" description="Helical" evidence="6">
    <location>
        <begin position="12"/>
        <end position="33"/>
    </location>
</feature>
<evidence type="ECO:0000313" key="9">
    <source>
        <dbReference type="Proteomes" id="UP000299794"/>
    </source>
</evidence>
<evidence type="ECO:0000256" key="5">
    <source>
        <dbReference type="ARBA" id="ARBA00023136"/>
    </source>
</evidence>
<evidence type="ECO:0000256" key="6">
    <source>
        <dbReference type="SAM" id="Phobius"/>
    </source>
</evidence>
<dbReference type="GO" id="GO:0005886">
    <property type="term" value="C:plasma membrane"/>
    <property type="evidence" value="ECO:0007669"/>
    <property type="project" value="UniProtKB-SubCell"/>
</dbReference>
<keyword evidence="5 6" id="KW-0472">Membrane</keyword>
<dbReference type="InterPro" id="IPR007895">
    <property type="entry name" value="MASE1"/>
</dbReference>
<dbReference type="AlphaFoldDB" id="A0A4P6A3Q1"/>
<keyword evidence="3 6" id="KW-0812">Transmembrane</keyword>
<dbReference type="GO" id="GO:0016301">
    <property type="term" value="F:kinase activity"/>
    <property type="evidence" value="ECO:0007669"/>
    <property type="project" value="UniProtKB-KW"/>
</dbReference>
<feature type="transmembrane region" description="Helical" evidence="6">
    <location>
        <begin position="169"/>
        <end position="189"/>
    </location>
</feature>
<dbReference type="EMBL" id="BJCD01000065">
    <property type="protein sequence ID" value="GDZ95757.1"/>
    <property type="molecule type" value="Genomic_DNA"/>
</dbReference>
<accession>A0A4P6A3Q1</accession>
<keyword evidence="4 6" id="KW-1133">Transmembrane helix</keyword>
<keyword evidence="2" id="KW-1003">Cell membrane</keyword>
<name>A0A4P6A3Q1_PLAAG</name>
<proteinExistence type="predicted"/>
<evidence type="ECO:0000256" key="3">
    <source>
        <dbReference type="ARBA" id="ARBA00022692"/>
    </source>
</evidence>
<evidence type="ECO:0000256" key="1">
    <source>
        <dbReference type="ARBA" id="ARBA00004651"/>
    </source>
</evidence>
<feature type="domain" description="MASE1" evidence="7">
    <location>
        <begin position="16"/>
        <end position="275"/>
    </location>
</feature>
<evidence type="ECO:0000259" key="7">
    <source>
        <dbReference type="Pfam" id="PF05231"/>
    </source>
</evidence>
<evidence type="ECO:0000256" key="2">
    <source>
        <dbReference type="ARBA" id="ARBA00022475"/>
    </source>
</evidence>
<feature type="transmembrane region" description="Helical" evidence="6">
    <location>
        <begin position="119"/>
        <end position="139"/>
    </location>
</feature>
<dbReference type="RefSeq" id="WP_026785343.1">
    <property type="nucleotide sequence ID" value="NZ_BJCD01000065.1"/>
</dbReference>
<feature type="transmembrane region" description="Helical" evidence="6">
    <location>
        <begin position="45"/>
        <end position="73"/>
    </location>
</feature>
<evidence type="ECO:0000313" key="8">
    <source>
        <dbReference type="EMBL" id="GDZ95757.1"/>
    </source>
</evidence>